<keyword evidence="8" id="KW-1185">Reference proteome</keyword>
<keyword evidence="5" id="KW-1133">Transmembrane helix</keyword>
<dbReference type="PANTHER" id="PTHR34220">
    <property type="entry name" value="SENSOR HISTIDINE KINASE YPDA"/>
    <property type="match status" value="1"/>
</dbReference>
<dbReference type="EMBL" id="BRLB01000011">
    <property type="protein sequence ID" value="GKX30743.1"/>
    <property type="molecule type" value="Genomic_DNA"/>
</dbReference>
<evidence type="ECO:0000256" key="3">
    <source>
        <dbReference type="ARBA" id="ARBA00022679"/>
    </source>
</evidence>
<gene>
    <name evidence="7" type="ORF">SH1V18_32230</name>
</gene>
<dbReference type="InterPro" id="IPR003660">
    <property type="entry name" value="HAMP_dom"/>
</dbReference>
<dbReference type="InterPro" id="IPR003594">
    <property type="entry name" value="HATPase_dom"/>
</dbReference>
<organism evidence="7 8">
    <name type="scientific">Vallitalea longa</name>
    <dbReference type="NCBI Taxonomy" id="2936439"/>
    <lineage>
        <taxon>Bacteria</taxon>
        <taxon>Bacillati</taxon>
        <taxon>Bacillota</taxon>
        <taxon>Clostridia</taxon>
        <taxon>Lachnospirales</taxon>
        <taxon>Vallitaleaceae</taxon>
        <taxon>Vallitalea</taxon>
    </lineage>
</organism>
<name>A0A9W5YE98_9FIRM</name>
<keyword evidence="5" id="KW-0472">Membrane</keyword>
<dbReference type="InterPro" id="IPR010559">
    <property type="entry name" value="Sig_transdc_His_kin_internal"/>
</dbReference>
<dbReference type="InterPro" id="IPR036890">
    <property type="entry name" value="HATPase_C_sf"/>
</dbReference>
<reference evidence="7" key="1">
    <citation type="submission" date="2022-06" db="EMBL/GenBank/DDBJ databases">
        <title>Vallitalea longa sp. nov., an anaerobic bacterium isolated from marine sediment.</title>
        <authorList>
            <person name="Hirano S."/>
            <person name="Terahara T."/>
            <person name="Mori K."/>
            <person name="Hamada M."/>
            <person name="Matsumoto R."/>
            <person name="Kobayashi T."/>
        </authorList>
    </citation>
    <scope>NUCLEOTIDE SEQUENCE</scope>
    <source>
        <strain evidence="7">SH18-1</strain>
    </source>
</reference>
<feature type="transmembrane region" description="Helical" evidence="5">
    <location>
        <begin position="287"/>
        <end position="309"/>
    </location>
</feature>
<evidence type="ECO:0000256" key="2">
    <source>
        <dbReference type="ARBA" id="ARBA00022553"/>
    </source>
</evidence>
<feature type="domain" description="HAMP" evidence="6">
    <location>
        <begin position="306"/>
        <end position="361"/>
    </location>
</feature>
<comment type="caution">
    <text evidence="7">The sequence shown here is derived from an EMBL/GenBank/DDBJ whole genome shotgun (WGS) entry which is preliminary data.</text>
</comment>
<protein>
    <submittedName>
        <fullName evidence="7">Histidine kinase</fullName>
    </submittedName>
</protein>
<evidence type="ECO:0000313" key="7">
    <source>
        <dbReference type="EMBL" id="GKX30743.1"/>
    </source>
</evidence>
<evidence type="ECO:0000256" key="4">
    <source>
        <dbReference type="ARBA" id="ARBA00022777"/>
    </source>
</evidence>
<sequence>MKFLEKVSIKIQLFIIAITTIAIILFIILSVYTQINNVITEKNDEYAKELIYQIENKVDNNCDLVNHIVKNIAFNKIVQDYLLEEKLDDKYEIFKEVDKYVNNMMNLKEGIIDIAIKNSDGSIYYKKEGSNISAYRDYILKDRVSIYYSGMEEYNDNKDYKKCFVVATNVFSIDPNRRYNENIGTIYLFLDVNSIVGNMEKILSKQTNTNLYLIDRNGRIFLSNDNRIDENVEQLDIEDEEAFLDEVDDERYIVGMANLPYIHGKIVSRIPKDQLLYDISVIKNRQIIIMIIAFLILAIPFSITIRNIIRPLRKFKIFTAKINSGNMKGLKSKIELGGYGEMVSVSHEFNSMMEEINSLTHRLLNTSSRLYEAELETKQAELAYLRSQINPHFLYNTLESIKGIAADNEIPQIINMTKALGKVFKYSAKGSDTVLLEDEVKVVKSYIYIQLIRFENRFSVTYDISDKALLCNVPKMILQPIVENSIYYGLEPLTDKGKLTIDAKIDSRDNLIIVVEDNGIGMNDSSLAAIREQLDNDESSILWENTRSIGLSNVNNRIRLRYGNNYGLTIDSKYKKGTKVTYKLPGKVK</sequence>
<dbReference type="Pfam" id="PF06580">
    <property type="entry name" value="His_kinase"/>
    <property type="match status" value="1"/>
</dbReference>
<feature type="transmembrane region" description="Helical" evidence="5">
    <location>
        <begin position="12"/>
        <end position="32"/>
    </location>
</feature>
<keyword evidence="5" id="KW-0812">Transmembrane</keyword>
<evidence type="ECO:0000256" key="5">
    <source>
        <dbReference type="SAM" id="Phobius"/>
    </source>
</evidence>
<keyword evidence="2" id="KW-0597">Phosphoprotein</keyword>
<dbReference type="Proteomes" id="UP001144256">
    <property type="component" value="Unassembled WGS sequence"/>
</dbReference>
<keyword evidence="3" id="KW-0808">Transferase</keyword>
<dbReference type="Pfam" id="PF02518">
    <property type="entry name" value="HATPase_c"/>
    <property type="match status" value="1"/>
</dbReference>
<dbReference type="AlphaFoldDB" id="A0A9W5YE98"/>
<dbReference type="Gene3D" id="6.10.340.10">
    <property type="match status" value="1"/>
</dbReference>
<dbReference type="Gene3D" id="3.30.565.10">
    <property type="entry name" value="Histidine kinase-like ATPase, C-terminal domain"/>
    <property type="match status" value="1"/>
</dbReference>
<dbReference type="GO" id="GO:0000155">
    <property type="term" value="F:phosphorelay sensor kinase activity"/>
    <property type="evidence" value="ECO:0007669"/>
    <property type="project" value="InterPro"/>
</dbReference>
<dbReference type="PANTHER" id="PTHR34220:SF7">
    <property type="entry name" value="SENSOR HISTIDINE KINASE YPDA"/>
    <property type="match status" value="1"/>
</dbReference>
<dbReference type="InterPro" id="IPR050640">
    <property type="entry name" value="Bact_2-comp_sensor_kinase"/>
</dbReference>
<comment type="subcellular location">
    <subcellularLocation>
        <location evidence="1">Membrane</location>
    </subcellularLocation>
</comment>
<dbReference type="PROSITE" id="PS50885">
    <property type="entry name" value="HAMP"/>
    <property type="match status" value="1"/>
</dbReference>
<evidence type="ECO:0000313" key="8">
    <source>
        <dbReference type="Proteomes" id="UP001144256"/>
    </source>
</evidence>
<evidence type="ECO:0000256" key="1">
    <source>
        <dbReference type="ARBA" id="ARBA00004370"/>
    </source>
</evidence>
<evidence type="ECO:0000259" key="6">
    <source>
        <dbReference type="PROSITE" id="PS50885"/>
    </source>
</evidence>
<dbReference type="RefSeq" id="WP_281817202.1">
    <property type="nucleotide sequence ID" value="NZ_BRLB01000011.1"/>
</dbReference>
<keyword evidence="4 7" id="KW-0418">Kinase</keyword>
<proteinExistence type="predicted"/>
<dbReference type="SUPFAM" id="SSF55874">
    <property type="entry name" value="ATPase domain of HSP90 chaperone/DNA topoisomerase II/histidine kinase"/>
    <property type="match status" value="1"/>
</dbReference>
<accession>A0A9W5YE98</accession>
<dbReference type="GO" id="GO:0016020">
    <property type="term" value="C:membrane"/>
    <property type="evidence" value="ECO:0007669"/>
    <property type="project" value="UniProtKB-SubCell"/>
</dbReference>